<dbReference type="OrthoDB" id="139861at2759"/>
<dbReference type="SUPFAM" id="SSF57756">
    <property type="entry name" value="Retrovirus zinc finger-like domains"/>
    <property type="match status" value="1"/>
</dbReference>
<evidence type="ECO:0000256" key="2">
    <source>
        <dbReference type="SAM" id="MobiDB-lite"/>
    </source>
</evidence>
<dbReference type="PANTHER" id="PTHR33223">
    <property type="entry name" value="CCHC-TYPE DOMAIN-CONTAINING PROTEIN"/>
    <property type="match status" value="1"/>
</dbReference>
<gene>
    <name evidence="4" type="ORF">Pfra01_000559800</name>
</gene>
<keyword evidence="1" id="KW-0479">Metal-binding</keyword>
<feature type="region of interest" description="Disordered" evidence="2">
    <location>
        <begin position="130"/>
        <end position="210"/>
    </location>
</feature>
<reference evidence="4" key="1">
    <citation type="submission" date="2023-04" db="EMBL/GenBank/DDBJ databases">
        <title>Phytophthora fragariaefolia NBRC 109709.</title>
        <authorList>
            <person name="Ichikawa N."/>
            <person name="Sato H."/>
            <person name="Tonouchi N."/>
        </authorList>
    </citation>
    <scope>NUCLEOTIDE SEQUENCE</scope>
    <source>
        <strain evidence="4">NBRC 109709</strain>
    </source>
</reference>
<dbReference type="AlphaFoldDB" id="A0A9W6U7I7"/>
<dbReference type="InterPro" id="IPR005162">
    <property type="entry name" value="Retrotrans_gag_dom"/>
</dbReference>
<dbReference type="Gene3D" id="4.10.60.10">
    <property type="entry name" value="Zinc finger, CCHC-type"/>
    <property type="match status" value="1"/>
</dbReference>
<feature type="compositionally biased region" description="Basic and acidic residues" evidence="2">
    <location>
        <begin position="35"/>
        <end position="50"/>
    </location>
</feature>
<proteinExistence type="predicted"/>
<dbReference type="EMBL" id="BSXT01000447">
    <property type="protein sequence ID" value="GMF27790.1"/>
    <property type="molecule type" value="Genomic_DNA"/>
</dbReference>
<dbReference type="GO" id="GO:0003676">
    <property type="term" value="F:nucleic acid binding"/>
    <property type="evidence" value="ECO:0007669"/>
    <property type="project" value="InterPro"/>
</dbReference>
<feature type="compositionally biased region" description="Polar residues" evidence="2">
    <location>
        <begin position="138"/>
        <end position="159"/>
    </location>
</feature>
<feature type="compositionally biased region" description="Acidic residues" evidence="2">
    <location>
        <begin position="166"/>
        <end position="191"/>
    </location>
</feature>
<comment type="caution">
    <text evidence="4">The sequence shown here is derived from an EMBL/GenBank/DDBJ whole genome shotgun (WGS) entry which is preliminary data.</text>
</comment>
<keyword evidence="1" id="KW-0863">Zinc-finger</keyword>
<keyword evidence="1" id="KW-0862">Zinc</keyword>
<feature type="domain" description="CCHC-type" evidence="3">
    <location>
        <begin position="539"/>
        <end position="555"/>
    </location>
</feature>
<sequence>MARTKTTVVTQKKDQTRAVLRVPAAGLDTSIAPIDVRRRENDGEETKQGDAADENNPDSDHEKHGDPPVEERRQTGDDDGSSNTAAPMAALTAALQQMAATMARIDARLDQLSASTCSATATTTLAAAPTPNLAQTTSTTPSVATQPSSTTIPKRQVTYQLHGDDDNGGDSSADDESSSSSDNDDSSSSDDDERRRERRQPVTLPGDRDFDRNRRLDLALEGARLSGRGDWTDHELYYILGNKLQDSAARWWVQLDRKLRDNERTWTRLKSSLLRRYGERPDKAMAEWRVGQRRMMPDETYADFVAALRDLCGNNKIKERVLLTQFCRSLDRTTRLLVKQRPKPTTLDEAVDKATEINDPIDNVAQGMENIGQAFVTAPDSYVVPASGTTGHMAIIPGVGSAEVTEEEKVAFFTNSRGVYNKHTGLWDAPKGRTWNGHMWAPTARKRMAPTTAVTTMMRPMAARTDKKAKVNRAVATNDYVRQSDDDQEAGVAPTPPPAKKTKSTTRRAKAVTRQAKGVEAPRMTGGTAQVDRRYGEPKCYACNRFGHMARECPDDEARTRNEEYLAKRREEAKLQENGERVA</sequence>
<organism evidence="4 5">
    <name type="scientific">Phytophthora fragariaefolia</name>
    <dbReference type="NCBI Taxonomy" id="1490495"/>
    <lineage>
        <taxon>Eukaryota</taxon>
        <taxon>Sar</taxon>
        <taxon>Stramenopiles</taxon>
        <taxon>Oomycota</taxon>
        <taxon>Peronosporomycetes</taxon>
        <taxon>Peronosporales</taxon>
        <taxon>Peronosporaceae</taxon>
        <taxon>Phytophthora</taxon>
    </lineage>
</organism>
<name>A0A9W6U7I7_9STRA</name>
<dbReference type="PROSITE" id="PS50158">
    <property type="entry name" value="ZF_CCHC"/>
    <property type="match status" value="1"/>
</dbReference>
<dbReference type="Pfam" id="PF00098">
    <property type="entry name" value="zf-CCHC"/>
    <property type="match status" value="1"/>
</dbReference>
<evidence type="ECO:0000256" key="1">
    <source>
        <dbReference type="PROSITE-ProRule" id="PRU00047"/>
    </source>
</evidence>
<dbReference type="PANTHER" id="PTHR33223:SF6">
    <property type="entry name" value="CCHC-TYPE DOMAIN-CONTAINING PROTEIN"/>
    <property type="match status" value="1"/>
</dbReference>
<dbReference type="InterPro" id="IPR036875">
    <property type="entry name" value="Znf_CCHC_sf"/>
</dbReference>
<evidence type="ECO:0000313" key="4">
    <source>
        <dbReference type="EMBL" id="GMF27790.1"/>
    </source>
</evidence>
<feature type="compositionally biased region" description="Low complexity" evidence="2">
    <location>
        <begin position="1"/>
        <end position="10"/>
    </location>
</feature>
<dbReference type="Proteomes" id="UP001165121">
    <property type="component" value="Unassembled WGS sequence"/>
</dbReference>
<evidence type="ECO:0000313" key="5">
    <source>
        <dbReference type="Proteomes" id="UP001165121"/>
    </source>
</evidence>
<dbReference type="SMART" id="SM00343">
    <property type="entry name" value="ZnF_C2HC"/>
    <property type="match status" value="1"/>
</dbReference>
<dbReference type="InterPro" id="IPR001878">
    <property type="entry name" value="Znf_CCHC"/>
</dbReference>
<dbReference type="Pfam" id="PF03732">
    <property type="entry name" value="Retrotrans_gag"/>
    <property type="match status" value="1"/>
</dbReference>
<dbReference type="GO" id="GO:0008270">
    <property type="term" value="F:zinc ion binding"/>
    <property type="evidence" value="ECO:0007669"/>
    <property type="project" value="UniProtKB-KW"/>
</dbReference>
<feature type="region of interest" description="Disordered" evidence="2">
    <location>
        <begin position="1"/>
        <end position="89"/>
    </location>
</feature>
<feature type="compositionally biased region" description="Basic and acidic residues" evidence="2">
    <location>
        <begin position="58"/>
        <end position="76"/>
    </location>
</feature>
<feature type="region of interest" description="Disordered" evidence="2">
    <location>
        <begin position="478"/>
        <end position="529"/>
    </location>
</feature>
<protein>
    <submittedName>
        <fullName evidence="4">Unnamed protein product</fullName>
    </submittedName>
</protein>
<feature type="compositionally biased region" description="Basic residues" evidence="2">
    <location>
        <begin position="500"/>
        <end position="511"/>
    </location>
</feature>
<accession>A0A9W6U7I7</accession>
<evidence type="ECO:0000259" key="3">
    <source>
        <dbReference type="PROSITE" id="PS50158"/>
    </source>
</evidence>
<keyword evidence="5" id="KW-1185">Reference proteome</keyword>